<dbReference type="Gene3D" id="2.60.40.10">
    <property type="entry name" value="Immunoglobulins"/>
    <property type="match status" value="2"/>
</dbReference>
<dbReference type="InterPro" id="IPR003961">
    <property type="entry name" value="FN3_dom"/>
</dbReference>
<name>A0A2B4S5X8_STYPI</name>
<dbReference type="PANTHER" id="PTHR13817">
    <property type="entry name" value="TITIN"/>
    <property type="match status" value="1"/>
</dbReference>
<evidence type="ECO:0000313" key="3">
    <source>
        <dbReference type="EMBL" id="PFX24007.1"/>
    </source>
</evidence>
<keyword evidence="1" id="KW-0677">Repeat</keyword>
<protein>
    <submittedName>
        <fullName evidence="3">Twitchin</fullName>
    </submittedName>
</protein>
<feature type="domain" description="Fibronectin type-III" evidence="2">
    <location>
        <begin position="34"/>
        <end position="134"/>
    </location>
</feature>
<dbReference type="PANTHER" id="PTHR13817:SF166">
    <property type="entry name" value="NEURONAL IGCAM-RELATED"/>
    <property type="match status" value="1"/>
</dbReference>
<dbReference type="AlphaFoldDB" id="A0A2B4S5X8"/>
<accession>A0A2B4S5X8</accession>
<dbReference type="PROSITE" id="PS50853">
    <property type="entry name" value="FN3"/>
    <property type="match status" value="1"/>
</dbReference>
<evidence type="ECO:0000313" key="4">
    <source>
        <dbReference type="Proteomes" id="UP000225706"/>
    </source>
</evidence>
<evidence type="ECO:0000256" key="1">
    <source>
        <dbReference type="ARBA" id="ARBA00022737"/>
    </source>
</evidence>
<reference evidence="4" key="1">
    <citation type="journal article" date="2017" name="bioRxiv">
        <title>Comparative analysis of the genomes of Stylophora pistillata and Acropora digitifera provides evidence for extensive differences between species of corals.</title>
        <authorList>
            <person name="Voolstra C.R."/>
            <person name="Li Y."/>
            <person name="Liew Y.J."/>
            <person name="Baumgarten S."/>
            <person name="Zoccola D."/>
            <person name="Flot J.-F."/>
            <person name="Tambutte S."/>
            <person name="Allemand D."/>
            <person name="Aranda M."/>
        </authorList>
    </citation>
    <scope>NUCLEOTIDE SEQUENCE [LARGE SCALE GENOMIC DNA]</scope>
</reference>
<dbReference type="OrthoDB" id="10253954at2759"/>
<dbReference type="CDD" id="cd00063">
    <property type="entry name" value="FN3"/>
    <property type="match status" value="2"/>
</dbReference>
<proteinExistence type="predicted"/>
<sequence length="348" mass="39135">MEYFKRQEQHAVLNPFLCLPSSPHDKVDFPPEEKPGQASITSTEADVHANSLTVRWTAPADDGGSPITAYRVIILKGDTKKDSVNIVGLPKTYHNFTGLERDANYTVQVFARNSVFEGDAAVKTLKTKFEGPPEVVKIDKLPIKTKDDTITLKWKEPGKNGKVITHYTAYQRTVTDGKVGDWKEIGKITNVKVRLLKVKLKKGEVYEIAITATNALGEGLKQGAARIKIVKPIGKDTFGEIPIMVVLVFPGPVSCRVGDNRYVSSLSEEVVEVHFKDETDYDPISPNLKIFVACFSTRWTRLYDAMDVLQERVLYNDRQSSRLFLEHQIYPLQPFVESSKMNFLLKTT</sequence>
<comment type="caution">
    <text evidence="3">The sequence shown here is derived from an EMBL/GenBank/DDBJ whole genome shotgun (WGS) entry which is preliminary data.</text>
</comment>
<dbReference type="SUPFAM" id="SSF49265">
    <property type="entry name" value="Fibronectin type III"/>
    <property type="match status" value="1"/>
</dbReference>
<dbReference type="STRING" id="50429.A0A2B4S5X8"/>
<dbReference type="EMBL" id="LSMT01000190">
    <property type="protein sequence ID" value="PFX24007.1"/>
    <property type="molecule type" value="Genomic_DNA"/>
</dbReference>
<keyword evidence="4" id="KW-1185">Reference proteome</keyword>
<dbReference type="Pfam" id="PF00041">
    <property type="entry name" value="fn3"/>
    <property type="match status" value="1"/>
</dbReference>
<dbReference type="InterPro" id="IPR013783">
    <property type="entry name" value="Ig-like_fold"/>
</dbReference>
<dbReference type="InterPro" id="IPR036116">
    <property type="entry name" value="FN3_sf"/>
</dbReference>
<evidence type="ECO:0000259" key="2">
    <source>
        <dbReference type="PROSITE" id="PS50853"/>
    </source>
</evidence>
<dbReference type="InterPro" id="IPR050964">
    <property type="entry name" value="Striated_Muscle_Regulatory"/>
</dbReference>
<gene>
    <name evidence="3" type="primary">unc-22</name>
    <name evidence="3" type="ORF">AWC38_SpisGene11458</name>
</gene>
<organism evidence="3 4">
    <name type="scientific">Stylophora pistillata</name>
    <name type="common">Smooth cauliflower coral</name>
    <dbReference type="NCBI Taxonomy" id="50429"/>
    <lineage>
        <taxon>Eukaryota</taxon>
        <taxon>Metazoa</taxon>
        <taxon>Cnidaria</taxon>
        <taxon>Anthozoa</taxon>
        <taxon>Hexacorallia</taxon>
        <taxon>Scleractinia</taxon>
        <taxon>Astrocoeniina</taxon>
        <taxon>Pocilloporidae</taxon>
        <taxon>Stylophora</taxon>
    </lineage>
</organism>
<dbReference type="SMART" id="SM00060">
    <property type="entry name" value="FN3"/>
    <property type="match status" value="2"/>
</dbReference>
<dbReference type="Proteomes" id="UP000225706">
    <property type="component" value="Unassembled WGS sequence"/>
</dbReference>